<dbReference type="Proteomes" id="UP001154078">
    <property type="component" value="Chromosome 1"/>
</dbReference>
<feature type="compositionally biased region" description="Polar residues" evidence="2">
    <location>
        <begin position="164"/>
        <end position="185"/>
    </location>
</feature>
<dbReference type="InterPro" id="IPR002087">
    <property type="entry name" value="Anti_prolifrtn"/>
</dbReference>
<dbReference type="PANTHER" id="PTHR22978:SF44">
    <property type="entry name" value="PROTEIN BTG3-LIKE PROTEIN"/>
    <property type="match status" value="1"/>
</dbReference>
<keyword evidence="5" id="KW-1185">Reference proteome</keyword>
<evidence type="ECO:0000259" key="3">
    <source>
        <dbReference type="PROSITE" id="PS01203"/>
    </source>
</evidence>
<evidence type="ECO:0000256" key="2">
    <source>
        <dbReference type="SAM" id="MobiDB-lite"/>
    </source>
</evidence>
<dbReference type="FunFam" id="3.90.640.90:FF:000002">
    <property type="entry name" value="BTG anti-proliferation factor 4"/>
    <property type="match status" value="1"/>
</dbReference>
<feature type="compositionally biased region" description="Low complexity" evidence="2">
    <location>
        <begin position="127"/>
        <end position="149"/>
    </location>
</feature>
<evidence type="ECO:0000313" key="4">
    <source>
        <dbReference type="EMBL" id="CAH0547637.1"/>
    </source>
</evidence>
<dbReference type="SUPFAM" id="SSF160696">
    <property type="entry name" value="BTG domain-like"/>
    <property type="match status" value="1"/>
</dbReference>
<comment type="similarity">
    <text evidence="1">Belongs to the BTG family.</text>
</comment>
<gene>
    <name evidence="4" type="ORF">MELIAE_LOCUS1589</name>
</gene>
<dbReference type="GO" id="GO:0005737">
    <property type="term" value="C:cytoplasm"/>
    <property type="evidence" value="ECO:0007669"/>
    <property type="project" value="TreeGrafter"/>
</dbReference>
<dbReference type="AlphaFoldDB" id="A0A9P0AUL9"/>
<dbReference type="EMBL" id="OV121132">
    <property type="protein sequence ID" value="CAH0547637.1"/>
    <property type="molecule type" value="Genomic_DNA"/>
</dbReference>
<dbReference type="PROSITE" id="PS01203">
    <property type="entry name" value="BTG_2"/>
    <property type="match status" value="1"/>
</dbReference>
<dbReference type="PRINTS" id="PR00310">
    <property type="entry name" value="ANTIPRLFBTG1"/>
</dbReference>
<protein>
    <recommendedName>
        <fullName evidence="3">Anti-proliferative protein domain-containing protein</fullName>
    </recommendedName>
</protein>
<accession>A0A9P0AUL9</accession>
<feature type="region of interest" description="Disordered" evidence="2">
    <location>
        <begin position="127"/>
        <end position="185"/>
    </location>
</feature>
<dbReference type="InterPro" id="IPR036054">
    <property type="entry name" value="BTG-like_sf"/>
</dbReference>
<feature type="domain" description="Anti-proliferative protein" evidence="3">
    <location>
        <begin position="88"/>
        <end position="107"/>
    </location>
</feature>
<sequence>MKEEILAAVMFFIRFIEKSETFPREQLENFKRHLTDLLEERFNQHWFPEVPTKGQGYRCIRVNGVSPIDLTLERAASKCGLSYRDLRLPQELTVWVDPSEVCYRLGESEGSYCTLATFPSETSSLASSLASSLGGSSSASSESAGSTPTHSPPSTPHTTHQDKITSPMQTTAKKVQNNKQLASSHPNQRFASSMEYYHTQQQQKYRNHSNMHGVPSSLRVKQSPREMNFNFNQNRPMYRCDGPPYPLTPAFYRNMNYNRNYKNIVRV</sequence>
<dbReference type="Pfam" id="PF07742">
    <property type="entry name" value="BTG"/>
    <property type="match status" value="1"/>
</dbReference>
<evidence type="ECO:0000313" key="5">
    <source>
        <dbReference type="Proteomes" id="UP001154078"/>
    </source>
</evidence>
<evidence type="ECO:0000256" key="1">
    <source>
        <dbReference type="ARBA" id="ARBA00007989"/>
    </source>
</evidence>
<dbReference type="GO" id="GO:0005634">
    <property type="term" value="C:nucleus"/>
    <property type="evidence" value="ECO:0007669"/>
    <property type="project" value="TreeGrafter"/>
</dbReference>
<dbReference type="SMART" id="SM00099">
    <property type="entry name" value="btg1"/>
    <property type="match status" value="1"/>
</dbReference>
<organism evidence="4 5">
    <name type="scientific">Brassicogethes aeneus</name>
    <name type="common">Rape pollen beetle</name>
    <name type="synonym">Meligethes aeneus</name>
    <dbReference type="NCBI Taxonomy" id="1431903"/>
    <lineage>
        <taxon>Eukaryota</taxon>
        <taxon>Metazoa</taxon>
        <taxon>Ecdysozoa</taxon>
        <taxon>Arthropoda</taxon>
        <taxon>Hexapoda</taxon>
        <taxon>Insecta</taxon>
        <taxon>Pterygota</taxon>
        <taxon>Neoptera</taxon>
        <taxon>Endopterygota</taxon>
        <taxon>Coleoptera</taxon>
        <taxon>Polyphaga</taxon>
        <taxon>Cucujiformia</taxon>
        <taxon>Nitidulidae</taxon>
        <taxon>Meligethinae</taxon>
        <taxon>Brassicogethes</taxon>
    </lineage>
</organism>
<dbReference type="PANTHER" id="PTHR22978">
    <property type="entry name" value="B-CELL TRANSLOCATION GENE"/>
    <property type="match status" value="1"/>
</dbReference>
<dbReference type="OrthoDB" id="19928at2759"/>
<name>A0A9P0AUL9_BRAAE</name>
<reference evidence="4" key="1">
    <citation type="submission" date="2021-12" db="EMBL/GenBank/DDBJ databases">
        <authorList>
            <person name="King R."/>
        </authorList>
    </citation>
    <scope>NUCLEOTIDE SEQUENCE</scope>
</reference>
<dbReference type="InterPro" id="IPR033332">
    <property type="entry name" value="BTG"/>
</dbReference>
<proteinExistence type="inferred from homology"/>
<dbReference type="Gene3D" id="3.90.640.90">
    <property type="entry name" value="Anti-proliferative protein, N-terminal domain"/>
    <property type="match status" value="1"/>
</dbReference>